<dbReference type="Proteomes" id="UP000509448">
    <property type="component" value="Chromosome"/>
</dbReference>
<dbReference type="UniPathway" id="UPA00241"/>
<comment type="catalytic activity">
    <reaction evidence="6">
        <text>3'-dephospho-CoA + GTP = GDP + CoA + H(+)</text>
        <dbReference type="Rhea" id="RHEA:61156"/>
        <dbReference type="ChEBI" id="CHEBI:15378"/>
        <dbReference type="ChEBI" id="CHEBI:37565"/>
        <dbReference type="ChEBI" id="CHEBI:57287"/>
        <dbReference type="ChEBI" id="CHEBI:57328"/>
        <dbReference type="ChEBI" id="CHEBI:58189"/>
        <dbReference type="EC" id="2.7.1.237"/>
    </reaction>
</comment>
<dbReference type="HAMAP" id="MF_00590">
    <property type="entry name" value="Dephospho_CoA_kinase_GTP_dep"/>
    <property type="match status" value="1"/>
</dbReference>
<dbReference type="RefSeq" id="WP_174448068.1">
    <property type="nucleotide sequence ID" value="NZ_AP018732.1"/>
</dbReference>
<feature type="binding site" evidence="6">
    <location>
        <position position="55"/>
    </location>
    <ligand>
        <name>GTP</name>
        <dbReference type="ChEBI" id="CHEBI:37565"/>
    </ligand>
</feature>
<comment type="caution">
    <text evidence="6">Lacks conserved residue(s) required for the propagation of feature annotation.</text>
</comment>
<feature type="binding site" evidence="6">
    <location>
        <position position="36"/>
    </location>
    <ligand>
        <name>GTP</name>
        <dbReference type="ChEBI" id="CHEBI:37565"/>
    </ligand>
</feature>
<dbReference type="Pfam" id="PF04019">
    <property type="entry name" value="DUF359"/>
    <property type="match status" value="1"/>
</dbReference>
<sequence>MGPALAEELRRPPGPVLDERSALSALPADRAVLVGDRVSSSLCALGLRPWVHVVDMRERRSPSGTPSCPFERSLFAQNPPGLITRQAAEAVDEAMSCGSPARVLVEGEEDLLALIAIYLGRGAIVAYGQPGVGIAVVDSSDPRVRALTERALLSM</sequence>
<keyword evidence="2 6" id="KW-0547">Nucleotide-binding</keyword>
<comment type="function">
    <text evidence="6">Catalyzes the GTP-dependent phosphorylation of the 3'-hydroxyl group of dephosphocoenzyme A to form coenzyme A (CoA).</text>
</comment>
<evidence type="ECO:0000313" key="7">
    <source>
        <dbReference type="EMBL" id="BBE41761.1"/>
    </source>
</evidence>
<evidence type="ECO:0000256" key="5">
    <source>
        <dbReference type="ARBA" id="ARBA00023134"/>
    </source>
</evidence>
<evidence type="ECO:0000256" key="2">
    <source>
        <dbReference type="ARBA" id="ARBA00022741"/>
    </source>
</evidence>
<dbReference type="EC" id="2.7.1.237" evidence="6"/>
<feature type="binding site" evidence="6">
    <location>
        <position position="109"/>
    </location>
    <ligand>
        <name>GTP</name>
        <dbReference type="ChEBI" id="CHEBI:37565"/>
    </ligand>
</feature>
<organism evidence="7 8">
    <name type="scientific">Conexivisphaera calida</name>
    <dbReference type="NCBI Taxonomy" id="1874277"/>
    <lineage>
        <taxon>Archaea</taxon>
        <taxon>Nitrososphaerota</taxon>
        <taxon>Conexivisphaeria</taxon>
        <taxon>Conexivisphaerales</taxon>
        <taxon>Conexivisphaeraceae</taxon>
        <taxon>Conexivisphaera</taxon>
    </lineage>
</organism>
<comment type="pathway">
    <text evidence="6">Cofactor biosynthesis; coenzyme A biosynthesis.</text>
</comment>
<dbReference type="GO" id="GO:0016301">
    <property type="term" value="F:kinase activity"/>
    <property type="evidence" value="ECO:0007669"/>
    <property type="project" value="UniProtKB-UniRule"/>
</dbReference>
<reference evidence="7 8" key="1">
    <citation type="journal article" date="2019" name="ISME J.">
        <title>Isolation and characterization of a thermophilic sulfur- and iron-reducing thaumarchaeote from a terrestrial acidic hot spring.</title>
        <authorList>
            <person name="Kato S."/>
            <person name="Itoh T."/>
            <person name="Yuki M."/>
            <person name="Nagamori M."/>
            <person name="Ohnishi M."/>
            <person name="Uematsu K."/>
            <person name="Suzuki K."/>
            <person name="Takashina T."/>
            <person name="Ohkuma M."/>
        </authorList>
    </citation>
    <scope>NUCLEOTIDE SEQUENCE [LARGE SCALE GENOMIC DNA]</scope>
    <source>
        <strain evidence="7 8">NAS-02</strain>
    </source>
</reference>
<evidence type="ECO:0000256" key="1">
    <source>
        <dbReference type="ARBA" id="ARBA00022679"/>
    </source>
</evidence>
<keyword evidence="8" id="KW-1185">Reference proteome</keyword>
<dbReference type="GeneID" id="55584188"/>
<gene>
    <name evidence="7" type="ORF">NAS2_0370</name>
</gene>
<dbReference type="PANTHER" id="PTHR40732:SF1">
    <property type="entry name" value="GTP-DEPENDENT DEPHOSPHO-COA KINASE"/>
    <property type="match status" value="1"/>
</dbReference>
<proteinExistence type="inferred from homology"/>
<keyword evidence="1 6" id="KW-0808">Transferase</keyword>
<name>A0A4P2VCD2_9ARCH</name>
<keyword evidence="3 6" id="KW-0418">Kinase</keyword>
<dbReference type="KEGG" id="ccai:NAS2_0370"/>
<evidence type="ECO:0000256" key="6">
    <source>
        <dbReference type="HAMAP-Rule" id="MF_00590"/>
    </source>
</evidence>
<evidence type="ECO:0000256" key="4">
    <source>
        <dbReference type="ARBA" id="ARBA00022993"/>
    </source>
</evidence>
<dbReference type="OrthoDB" id="15447at2157"/>
<dbReference type="EMBL" id="AP018732">
    <property type="protein sequence ID" value="BBE41761.1"/>
    <property type="molecule type" value="Genomic_DNA"/>
</dbReference>
<accession>A0A4P2VCD2</accession>
<dbReference type="GO" id="GO:0005525">
    <property type="term" value="F:GTP binding"/>
    <property type="evidence" value="ECO:0007669"/>
    <property type="project" value="UniProtKB-UniRule"/>
</dbReference>
<evidence type="ECO:0000313" key="8">
    <source>
        <dbReference type="Proteomes" id="UP000509448"/>
    </source>
</evidence>
<keyword evidence="4 6" id="KW-0173">Coenzyme A biosynthesis</keyword>
<keyword evidence="5 6" id="KW-0342">GTP-binding</keyword>
<dbReference type="AlphaFoldDB" id="A0A4P2VCD2"/>
<evidence type="ECO:0000256" key="3">
    <source>
        <dbReference type="ARBA" id="ARBA00022777"/>
    </source>
</evidence>
<dbReference type="InterPro" id="IPR007164">
    <property type="entry name" value="GTP-dep_dephospho-CoA_kin"/>
</dbReference>
<dbReference type="GO" id="GO:0015937">
    <property type="term" value="P:coenzyme A biosynthetic process"/>
    <property type="evidence" value="ECO:0007669"/>
    <property type="project" value="UniProtKB-UniRule"/>
</dbReference>
<feature type="binding site" evidence="6">
    <location>
        <position position="38"/>
    </location>
    <ligand>
        <name>GTP</name>
        <dbReference type="ChEBI" id="CHEBI:37565"/>
    </ligand>
</feature>
<dbReference type="PANTHER" id="PTHR40732">
    <property type="entry name" value="UPF0218 PROTEIN TK1697"/>
    <property type="match status" value="1"/>
</dbReference>
<protein>
    <recommendedName>
        <fullName evidence="6">GTP-dependent dephospho-CoA kinase</fullName>
        <ecNumber evidence="6">2.7.1.237</ecNumber>
    </recommendedName>
    <alternativeName>
        <fullName evidence="6">Dephospho-coenzyme A kinase</fullName>
        <shortName evidence="6">DPCK</shortName>
    </alternativeName>
</protein>
<comment type="similarity">
    <text evidence="6">Belongs to the GTP-dependent DPCK family.</text>
</comment>